<evidence type="ECO:0000256" key="5">
    <source>
        <dbReference type="ARBA" id="ARBA00022989"/>
    </source>
</evidence>
<evidence type="ECO:0000256" key="6">
    <source>
        <dbReference type="ARBA" id="ARBA00023136"/>
    </source>
</evidence>
<keyword evidence="6 8" id="KW-0472">Membrane</keyword>
<keyword evidence="5 8" id="KW-1133">Transmembrane helix</keyword>
<keyword evidence="7" id="KW-0653">Protein transport</keyword>
<feature type="transmembrane region" description="Helical" evidence="8">
    <location>
        <begin position="12"/>
        <end position="34"/>
    </location>
</feature>
<dbReference type="InterPro" id="IPR003400">
    <property type="entry name" value="ExbD"/>
</dbReference>
<evidence type="ECO:0000256" key="2">
    <source>
        <dbReference type="ARBA" id="ARBA00005811"/>
    </source>
</evidence>
<name>A0A1T4PYV2_9BACT</name>
<dbReference type="Pfam" id="PF02472">
    <property type="entry name" value="ExbD"/>
    <property type="match status" value="1"/>
</dbReference>
<dbReference type="GO" id="GO:0022857">
    <property type="term" value="F:transmembrane transporter activity"/>
    <property type="evidence" value="ECO:0007669"/>
    <property type="project" value="InterPro"/>
</dbReference>
<dbReference type="AlphaFoldDB" id="A0A1T4PYV2"/>
<gene>
    <name evidence="9" type="ORF">SAMN02745202_01619</name>
</gene>
<dbReference type="STRING" id="28136.SAMN02745202_01619"/>
<evidence type="ECO:0000256" key="8">
    <source>
        <dbReference type="SAM" id="Phobius"/>
    </source>
</evidence>
<dbReference type="EMBL" id="FUXK01000018">
    <property type="protein sequence ID" value="SJZ96619.1"/>
    <property type="molecule type" value="Genomic_DNA"/>
</dbReference>
<comment type="similarity">
    <text evidence="2 7">Belongs to the ExbD/TolR family.</text>
</comment>
<keyword evidence="3" id="KW-1003">Cell membrane</keyword>
<dbReference type="GO" id="GO:0015031">
    <property type="term" value="P:protein transport"/>
    <property type="evidence" value="ECO:0007669"/>
    <property type="project" value="UniProtKB-KW"/>
</dbReference>
<keyword evidence="7" id="KW-0813">Transport</keyword>
<evidence type="ECO:0000256" key="3">
    <source>
        <dbReference type="ARBA" id="ARBA00022475"/>
    </source>
</evidence>
<evidence type="ECO:0000256" key="7">
    <source>
        <dbReference type="RuleBase" id="RU003879"/>
    </source>
</evidence>
<accession>A0A1T4PYV2</accession>
<keyword evidence="4 7" id="KW-0812">Transmembrane</keyword>
<dbReference type="GO" id="GO:0005886">
    <property type="term" value="C:plasma membrane"/>
    <property type="evidence" value="ECO:0007669"/>
    <property type="project" value="UniProtKB-SubCell"/>
</dbReference>
<evidence type="ECO:0000313" key="9">
    <source>
        <dbReference type="EMBL" id="SJZ96619.1"/>
    </source>
</evidence>
<dbReference type="PANTHER" id="PTHR30558:SF3">
    <property type="entry name" value="BIOPOLYMER TRANSPORT PROTEIN EXBD-RELATED"/>
    <property type="match status" value="1"/>
</dbReference>
<protein>
    <submittedName>
        <fullName evidence="9">Biopolymer transport protein ExbD</fullName>
    </submittedName>
</protein>
<evidence type="ECO:0000313" key="10">
    <source>
        <dbReference type="Proteomes" id="UP000190065"/>
    </source>
</evidence>
<reference evidence="9 10" key="1">
    <citation type="submission" date="2017-02" db="EMBL/GenBank/DDBJ databases">
        <authorList>
            <person name="Peterson S.W."/>
        </authorList>
    </citation>
    <scope>NUCLEOTIDE SEQUENCE [LARGE SCALE GENOMIC DNA]</scope>
    <source>
        <strain evidence="9 10">ATCC 43324</strain>
    </source>
</reference>
<sequence length="175" mass="20254">MFRRRKHQVPGLNTTSTADISFMLLIFFLVASSMDIDKGLSRQLPPLAVEKEQDETPIQRERLLQVVLTPENKVLLDGKIVGQRLLQQRIYQFISSRGAAHLITIEVPASATYDAYFQLQDALAEAYKHWRDKEALHLFHQHYALLTPPQRDKIRELCPQRVSETYPTTAKEERL</sequence>
<evidence type="ECO:0000256" key="4">
    <source>
        <dbReference type="ARBA" id="ARBA00022692"/>
    </source>
</evidence>
<dbReference type="RefSeq" id="WP_025070396.1">
    <property type="nucleotide sequence ID" value="NZ_CAJPPD010000004.1"/>
</dbReference>
<evidence type="ECO:0000256" key="1">
    <source>
        <dbReference type="ARBA" id="ARBA00004162"/>
    </source>
</evidence>
<dbReference type="eggNOG" id="COG0848">
    <property type="taxonomic scope" value="Bacteria"/>
</dbReference>
<comment type="subcellular location">
    <subcellularLocation>
        <location evidence="1">Cell membrane</location>
        <topology evidence="1">Single-pass membrane protein</topology>
    </subcellularLocation>
    <subcellularLocation>
        <location evidence="7">Cell membrane</location>
        <topology evidence="7">Single-pass type II membrane protein</topology>
    </subcellularLocation>
</comment>
<organism evidence="9 10">
    <name type="scientific">Segatella oulorum</name>
    <dbReference type="NCBI Taxonomy" id="28136"/>
    <lineage>
        <taxon>Bacteria</taxon>
        <taxon>Pseudomonadati</taxon>
        <taxon>Bacteroidota</taxon>
        <taxon>Bacteroidia</taxon>
        <taxon>Bacteroidales</taxon>
        <taxon>Prevotellaceae</taxon>
        <taxon>Segatella</taxon>
    </lineage>
</organism>
<dbReference type="Proteomes" id="UP000190065">
    <property type="component" value="Unassembled WGS sequence"/>
</dbReference>
<dbReference type="PANTHER" id="PTHR30558">
    <property type="entry name" value="EXBD MEMBRANE COMPONENT OF PMF-DRIVEN MACROMOLECULE IMPORT SYSTEM"/>
    <property type="match status" value="1"/>
</dbReference>
<proteinExistence type="inferred from homology"/>